<dbReference type="PRINTS" id="PR00377">
    <property type="entry name" value="IMPHPHTASES"/>
</dbReference>
<evidence type="ECO:0000256" key="2">
    <source>
        <dbReference type="ARBA" id="ARBA00001946"/>
    </source>
</evidence>
<dbReference type="OrthoDB" id="9772456at2"/>
<dbReference type="CDD" id="cd01637">
    <property type="entry name" value="IMPase_like"/>
    <property type="match status" value="1"/>
</dbReference>
<accession>A0A0V8JDB0</accession>
<comment type="cofactor">
    <cofactor evidence="2 7">
        <name>Mg(2+)</name>
        <dbReference type="ChEBI" id="CHEBI:18420"/>
    </cofactor>
</comment>
<keyword evidence="5" id="KW-0378">Hydrolase</keyword>
<evidence type="ECO:0000313" key="8">
    <source>
        <dbReference type="EMBL" id="KSU84932.1"/>
    </source>
</evidence>
<dbReference type="AlphaFoldDB" id="A0A0V8JDB0"/>
<feature type="binding site" evidence="7">
    <location>
        <position position="71"/>
    </location>
    <ligand>
        <name>Mg(2+)</name>
        <dbReference type="ChEBI" id="CHEBI:18420"/>
        <label>1</label>
        <note>catalytic</note>
    </ligand>
</feature>
<dbReference type="GO" id="GO:0046872">
    <property type="term" value="F:metal ion binding"/>
    <property type="evidence" value="ECO:0007669"/>
    <property type="project" value="UniProtKB-KW"/>
</dbReference>
<keyword evidence="4 7" id="KW-0479">Metal-binding</keyword>
<dbReference type="GO" id="GO:0007165">
    <property type="term" value="P:signal transduction"/>
    <property type="evidence" value="ECO:0007669"/>
    <property type="project" value="TreeGrafter"/>
</dbReference>
<dbReference type="EC" id="3.1.3.25" evidence="3"/>
<organism evidence="8 9">
    <name type="scientific">Fictibacillus enclensis</name>
    <dbReference type="NCBI Taxonomy" id="1017270"/>
    <lineage>
        <taxon>Bacteria</taxon>
        <taxon>Bacillati</taxon>
        <taxon>Bacillota</taxon>
        <taxon>Bacilli</taxon>
        <taxon>Bacillales</taxon>
        <taxon>Fictibacillaceae</taxon>
        <taxon>Fictibacillus</taxon>
    </lineage>
</organism>
<dbReference type="Pfam" id="PF00459">
    <property type="entry name" value="Inositol_P"/>
    <property type="match status" value="1"/>
</dbReference>
<dbReference type="Gene3D" id="3.30.540.10">
    <property type="entry name" value="Fructose-1,6-Bisphosphatase, subunit A, domain 1"/>
    <property type="match status" value="1"/>
</dbReference>
<dbReference type="Gene3D" id="3.40.190.80">
    <property type="match status" value="1"/>
</dbReference>
<evidence type="ECO:0000256" key="7">
    <source>
        <dbReference type="PIRSR" id="PIRSR600760-2"/>
    </source>
</evidence>
<dbReference type="InterPro" id="IPR020550">
    <property type="entry name" value="Inositol_monophosphatase_CS"/>
</dbReference>
<evidence type="ECO:0000313" key="9">
    <source>
        <dbReference type="Proteomes" id="UP000054099"/>
    </source>
</evidence>
<dbReference type="EMBL" id="LNQN01000001">
    <property type="protein sequence ID" value="KSU84932.1"/>
    <property type="molecule type" value="Genomic_DNA"/>
</dbReference>
<dbReference type="InterPro" id="IPR020583">
    <property type="entry name" value="Inositol_monoP_metal-BS"/>
</dbReference>
<dbReference type="PANTHER" id="PTHR20854">
    <property type="entry name" value="INOSITOL MONOPHOSPHATASE"/>
    <property type="match status" value="1"/>
</dbReference>
<keyword evidence="9" id="KW-1185">Reference proteome</keyword>
<dbReference type="PROSITE" id="PS00630">
    <property type="entry name" value="IMP_2"/>
    <property type="match status" value="1"/>
</dbReference>
<protein>
    <recommendedName>
        <fullName evidence="3">inositol-phosphate phosphatase</fullName>
        <ecNumber evidence="3">3.1.3.25</ecNumber>
    </recommendedName>
</protein>
<dbReference type="SUPFAM" id="SSF56655">
    <property type="entry name" value="Carbohydrate phosphatase"/>
    <property type="match status" value="1"/>
</dbReference>
<gene>
    <name evidence="8" type="ORF">AS030_05245</name>
</gene>
<feature type="binding site" evidence="7">
    <location>
        <position position="216"/>
    </location>
    <ligand>
        <name>Mg(2+)</name>
        <dbReference type="ChEBI" id="CHEBI:18420"/>
        <label>1</label>
        <note>catalytic</note>
    </ligand>
</feature>
<dbReference type="RefSeq" id="WP_061969160.1">
    <property type="nucleotide sequence ID" value="NZ_FMAV01000001.1"/>
</dbReference>
<dbReference type="GO" id="GO:0008934">
    <property type="term" value="F:inositol monophosphate 1-phosphatase activity"/>
    <property type="evidence" value="ECO:0007669"/>
    <property type="project" value="TreeGrafter"/>
</dbReference>
<dbReference type="Proteomes" id="UP000054099">
    <property type="component" value="Unassembled WGS sequence"/>
</dbReference>
<comment type="catalytic activity">
    <reaction evidence="1">
        <text>a myo-inositol phosphate + H2O = myo-inositol + phosphate</text>
        <dbReference type="Rhea" id="RHEA:24056"/>
        <dbReference type="ChEBI" id="CHEBI:15377"/>
        <dbReference type="ChEBI" id="CHEBI:17268"/>
        <dbReference type="ChEBI" id="CHEBI:43474"/>
        <dbReference type="ChEBI" id="CHEBI:84139"/>
        <dbReference type="EC" id="3.1.3.25"/>
    </reaction>
</comment>
<feature type="binding site" evidence="7">
    <location>
        <position position="89"/>
    </location>
    <ligand>
        <name>Mg(2+)</name>
        <dbReference type="ChEBI" id="CHEBI:18420"/>
        <label>1</label>
        <note>catalytic</note>
    </ligand>
</feature>
<proteinExistence type="predicted"/>
<reference evidence="8 9" key="1">
    <citation type="journal article" date="2014" name="Antonie Van Leeuwenhoek">
        <title>Fictibacillus enclensis sp. nov., isolated from marine sediment.</title>
        <authorList>
            <person name="Dastager S.G."/>
            <person name="Mawlankar R."/>
            <person name="Srinivasan K."/>
            <person name="Tang S.K."/>
            <person name="Lee J.C."/>
            <person name="Ramana V.V."/>
            <person name="Shouche Y.S."/>
        </authorList>
    </citation>
    <scope>NUCLEOTIDE SEQUENCE [LARGE SCALE GENOMIC DNA]</scope>
    <source>
        <strain evidence="8 9">NIO-1003</strain>
    </source>
</reference>
<feature type="binding site" evidence="7">
    <location>
        <position position="92"/>
    </location>
    <ligand>
        <name>Mg(2+)</name>
        <dbReference type="ChEBI" id="CHEBI:18420"/>
        <label>1</label>
        <note>catalytic</note>
    </ligand>
</feature>
<comment type="caution">
    <text evidence="8">The sequence shown here is derived from an EMBL/GenBank/DDBJ whole genome shotgun (WGS) entry which is preliminary data.</text>
</comment>
<evidence type="ECO:0000256" key="5">
    <source>
        <dbReference type="ARBA" id="ARBA00022801"/>
    </source>
</evidence>
<dbReference type="GO" id="GO:0046854">
    <property type="term" value="P:phosphatidylinositol phosphate biosynthetic process"/>
    <property type="evidence" value="ECO:0007669"/>
    <property type="project" value="InterPro"/>
</dbReference>
<keyword evidence="6 7" id="KW-0460">Magnesium</keyword>
<evidence type="ECO:0000256" key="3">
    <source>
        <dbReference type="ARBA" id="ARBA00013106"/>
    </source>
</evidence>
<dbReference type="InterPro" id="IPR000760">
    <property type="entry name" value="Inositol_monophosphatase-like"/>
</dbReference>
<name>A0A0V8JDB0_9BACL</name>
<evidence type="ECO:0000256" key="6">
    <source>
        <dbReference type="ARBA" id="ARBA00022842"/>
    </source>
</evidence>
<dbReference type="FunFam" id="3.40.190.80:FF:000020">
    <property type="entry name" value="Fructose-1,6-bisphosphatase/inositol-1-monophosphatase"/>
    <property type="match status" value="1"/>
</dbReference>
<evidence type="ECO:0000256" key="4">
    <source>
        <dbReference type="ARBA" id="ARBA00022723"/>
    </source>
</evidence>
<dbReference type="FunFam" id="3.30.540.10:FF:000003">
    <property type="entry name" value="Inositol-1-monophosphatase"/>
    <property type="match status" value="1"/>
</dbReference>
<dbReference type="GO" id="GO:0006020">
    <property type="term" value="P:inositol metabolic process"/>
    <property type="evidence" value="ECO:0007669"/>
    <property type="project" value="TreeGrafter"/>
</dbReference>
<feature type="binding site" evidence="7">
    <location>
        <position position="91"/>
    </location>
    <ligand>
        <name>Mg(2+)</name>
        <dbReference type="ChEBI" id="CHEBI:18420"/>
        <label>1</label>
        <note>catalytic</note>
    </ligand>
</feature>
<sequence>MESAKLTELYETAKSWVFEAGEVIKRSFSDELNITYKSHAADLVTDMDKGIEQFFIDKIKNKYPDHEILGEEGYGDKVKNLDGTVWIIDPIDGTTNFVHQQLNFAISVGVFHDGEEKLAFIYDVVRNELFHCKAGEGLYLNEEKLPRLEDTTLDKSVIGLNATWITPNPKIDHQLLLPLVRKSRGTRSYGTAAIELAYVACGRLDAYVTLRLSPWDFAAGYILIKEAGGIISDVNGNAVNVLDKTSIFAAKPSLHQEILGLISPGTSANGQ</sequence>
<evidence type="ECO:0000256" key="1">
    <source>
        <dbReference type="ARBA" id="ARBA00001033"/>
    </source>
</evidence>
<dbReference type="PANTHER" id="PTHR20854:SF4">
    <property type="entry name" value="INOSITOL-1-MONOPHOSPHATASE-RELATED"/>
    <property type="match status" value="1"/>
</dbReference>
<dbReference type="PROSITE" id="PS00629">
    <property type="entry name" value="IMP_1"/>
    <property type="match status" value="1"/>
</dbReference>